<dbReference type="EMBL" id="JBDJNQ010000017">
    <property type="protein sequence ID" value="MEN5380422.1"/>
    <property type="molecule type" value="Genomic_DNA"/>
</dbReference>
<gene>
    <name evidence="1" type="ORF">ABE541_24375</name>
</gene>
<name>A0ABV0C458_9SPHI</name>
<dbReference type="InterPro" id="IPR037211">
    <property type="entry name" value="Phage_DNA_replic_GP16.7_sf"/>
</dbReference>
<evidence type="ECO:0000313" key="2">
    <source>
        <dbReference type="Proteomes" id="UP001409291"/>
    </source>
</evidence>
<dbReference type="PANTHER" id="PTHR42860">
    <property type="entry name" value="VITAMIN B12-BINDING PROTEIN"/>
    <property type="match status" value="1"/>
</dbReference>
<protein>
    <recommendedName>
        <fullName evidence="3">Iron complex transport system substrate-binding protein</fullName>
    </recommendedName>
</protein>
<reference evidence="1 2" key="1">
    <citation type="submission" date="2024-04" db="EMBL/GenBank/DDBJ databases">
        <title>WGS of bacteria from Torrens River.</title>
        <authorList>
            <person name="Wyrsch E.R."/>
            <person name="Drigo B."/>
        </authorList>
    </citation>
    <scope>NUCLEOTIDE SEQUENCE [LARGE SCALE GENOMIC DNA]</scope>
    <source>
        <strain evidence="1 2">TWI391</strain>
    </source>
</reference>
<accession>A0ABV0C458</accession>
<evidence type="ECO:0008006" key="3">
    <source>
        <dbReference type="Google" id="ProtNLM"/>
    </source>
</evidence>
<comment type="caution">
    <text evidence="1">The sequence shown here is derived from an EMBL/GenBank/DDBJ whole genome shotgun (WGS) entry which is preliminary data.</text>
</comment>
<dbReference type="RefSeq" id="WP_132844094.1">
    <property type="nucleotide sequence ID" value="NZ_JBDJLH010000006.1"/>
</dbReference>
<dbReference type="InterPro" id="IPR051030">
    <property type="entry name" value="Vitamin_B12-ABC_binding"/>
</dbReference>
<dbReference type="PANTHER" id="PTHR42860:SF1">
    <property type="entry name" value="VITAMIN B12-BINDING PROTEIN"/>
    <property type="match status" value="1"/>
</dbReference>
<evidence type="ECO:0000313" key="1">
    <source>
        <dbReference type="EMBL" id="MEN5380422.1"/>
    </source>
</evidence>
<dbReference type="SUPFAM" id="SSF53807">
    <property type="entry name" value="Helical backbone' metal receptor"/>
    <property type="match status" value="1"/>
</dbReference>
<proteinExistence type="predicted"/>
<organism evidence="1 2">
    <name type="scientific">Sphingobacterium kitahiroshimense</name>
    <dbReference type="NCBI Taxonomy" id="470446"/>
    <lineage>
        <taxon>Bacteria</taxon>
        <taxon>Pseudomonadati</taxon>
        <taxon>Bacteroidota</taxon>
        <taxon>Sphingobacteriia</taxon>
        <taxon>Sphingobacteriales</taxon>
        <taxon>Sphingobacteriaceae</taxon>
        <taxon>Sphingobacterium</taxon>
    </lineage>
</organism>
<sequence length="208" mass="23488">MQSNQEILVEAILNQYEVDKTQLPTDILEQIYTLSSNLVTSHDIINYTESIGRLLNKDEKTAELLEILDDEVHIIIHKLKFIAASDRPKVILLDGLNPAVINTSDYLQECIKIAGGIPTYTISEADKVIIINSEELTIAQIPALLSDTNWSDSNAVKLNQVFLINKEEFGKTPGADYCLELETLAEILQPKYFFYGLEGNTWIQFQLQ</sequence>
<dbReference type="SUPFAM" id="SSF140713">
    <property type="entry name" value="Phage replication organizer domain"/>
    <property type="match status" value="1"/>
</dbReference>
<dbReference type="Proteomes" id="UP001409291">
    <property type="component" value="Unassembled WGS sequence"/>
</dbReference>
<dbReference type="Gene3D" id="3.40.50.1980">
    <property type="entry name" value="Nitrogenase molybdenum iron protein domain"/>
    <property type="match status" value="1"/>
</dbReference>
<keyword evidence="2" id="KW-1185">Reference proteome</keyword>